<name>A0AAJ0GFL7_9PEZI</name>
<feature type="compositionally biased region" description="Polar residues" evidence="1">
    <location>
        <begin position="70"/>
        <end position="79"/>
    </location>
</feature>
<feature type="region of interest" description="Disordered" evidence="1">
    <location>
        <begin position="70"/>
        <end position="182"/>
    </location>
</feature>
<feature type="region of interest" description="Disordered" evidence="1">
    <location>
        <begin position="1"/>
        <end position="56"/>
    </location>
</feature>
<evidence type="ECO:0000256" key="1">
    <source>
        <dbReference type="SAM" id="MobiDB-lite"/>
    </source>
</evidence>
<feature type="compositionally biased region" description="Polar residues" evidence="1">
    <location>
        <begin position="171"/>
        <end position="182"/>
    </location>
</feature>
<organism evidence="2 3">
    <name type="scientific">Extremus antarcticus</name>
    <dbReference type="NCBI Taxonomy" id="702011"/>
    <lineage>
        <taxon>Eukaryota</taxon>
        <taxon>Fungi</taxon>
        <taxon>Dikarya</taxon>
        <taxon>Ascomycota</taxon>
        <taxon>Pezizomycotina</taxon>
        <taxon>Dothideomycetes</taxon>
        <taxon>Dothideomycetidae</taxon>
        <taxon>Mycosphaerellales</taxon>
        <taxon>Extremaceae</taxon>
        <taxon>Extremus</taxon>
    </lineage>
</organism>
<proteinExistence type="predicted"/>
<evidence type="ECO:0000313" key="3">
    <source>
        <dbReference type="Proteomes" id="UP001271007"/>
    </source>
</evidence>
<gene>
    <name evidence="2" type="ORF">LTR09_002392</name>
</gene>
<dbReference type="EMBL" id="JAWDJX010000005">
    <property type="protein sequence ID" value="KAK3056599.1"/>
    <property type="molecule type" value="Genomic_DNA"/>
</dbReference>
<comment type="caution">
    <text evidence="2">The sequence shown here is derived from an EMBL/GenBank/DDBJ whole genome shotgun (WGS) entry which is preliminary data.</text>
</comment>
<evidence type="ECO:0000313" key="2">
    <source>
        <dbReference type="EMBL" id="KAK3056599.1"/>
    </source>
</evidence>
<dbReference type="Proteomes" id="UP001271007">
    <property type="component" value="Unassembled WGS sequence"/>
</dbReference>
<feature type="compositionally biased region" description="Polar residues" evidence="1">
    <location>
        <begin position="114"/>
        <end position="139"/>
    </location>
</feature>
<protein>
    <submittedName>
        <fullName evidence="2">Uncharacterized protein</fullName>
    </submittedName>
</protein>
<dbReference type="AlphaFoldDB" id="A0AAJ0GFL7"/>
<accession>A0AAJ0GFL7</accession>
<feature type="compositionally biased region" description="Basic and acidic residues" evidence="1">
    <location>
        <begin position="99"/>
        <end position="113"/>
    </location>
</feature>
<reference evidence="2" key="1">
    <citation type="submission" date="2023-04" db="EMBL/GenBank/DDBJ databases">
        <title>Black Yeasts Isolated from many extreme environments.</title>
        <authorList>
            <person name="Coleine C."/>
            <person name="Stajich J.E."/>
            <person name="Selbmann L."/>
        </authorList>
    </citation>
    <scope>NUCLEOTIDE SEQUENCE</scope>
    <source>
        <strain evidence="2">CCFEE 5312</strain>
    </source>
</reference>
<sequence length="182" mass="19426">MATTVSNQPQEPPYPRSLPGVQEMLHGVRPTHTHTGTLNPPPLVRLPGIQETGLGDTLGVNRYRADVNTATMSKSSTKGTGEAAESIMSEEEEAAHTLLDIKHDRRSVEKSSPESRTLSASTSVSPIGTTAECATTNHMGSHMGDNIGNHHKEKEAYALASGSHRIETPGGRTSNRGSHLED</sequence>
<keyword evidence="3" id="KW-1185">Reference proteome</keyword>